<dbReference type="EMBL" id="AGVO01000053">
    <property type="protein sequence ID" value="EHI51767.1"/>
    <property type="molecule type" value="Genomic_DNA"/>
</dbReference>
<protein>
    <submittedName>
        <fullName evidence="1">Uncharacterized protein</fullName>
    </submittedName>
</protein>
<keyword evidence="2" id="KW-1185">Reference proteome</keyword>
<dbReference type="Proteomes" id="UP000006428">
    <property type="component" value="Unassembled WGS sequence"/>
</dbReference>
<proteinExistence type="predicted"/>
<evidence type="ECO:0000313" key="1">
    <source>
        <dbReference type="EMBL" id="EHI51767.1"/>
    </source>
</evidence>
<organism evidence="1 2">
    <name type="scientific">Aeromonas salmonicida subsp. salmonicida 01-B526</name>
    <dbReference type="NCBI Taxonomy" id="1076135"/>
    <lineage>
        <taxon>Bacteria</taxon>
        <taxon>Pseudomonadati</taxon>
        <taxon>Pseudomonadota</taxon>
        <taxon>Gammaproteobacteria</taxon>
        <taxon>Aeromonadales</taxon>
        <taxon>Aeromonadaceae</taxon>
        <taxon>Aeromonas</taxon>
    </lineage>
</organism>
<name>A0ABN0DXQ6_AERSS</name>
<gene>
    <name evidence="1" type="ORF">IYQ_14635</name>
</gene>
<sequence length="41" mass="4745">MLQMRGFATVYGAAVLLLKTYPFSYNWQPLHPVYEMIVAHS</sequence>
<evidence type="ECO:0000313" key="2">
    <source>
        <dbReference type="Proteomes" id="UP000006428"/>
    </source>
</evidence>
<reference evidence="1 2" key="1">
    <citation type="journal article" date="2012" name="Front. Microbiol.">
        <title>Draft Genome Sequence of the Virulent Strain 01-B526 of the Fish Pathogen Aeromonas salmonicida.</title>
        <authorList>
            <person name="Charette S.J."/>
            <person name="Brochu F."/>
            <person name="Boyle B."/>
            <person name="Filion G."/>
            <person name="Tanaka K.H."/>
            <person name="Derome N."/>
        </authorList>
    </citation>
    <scope>NUCLEOTIDE SEQUENCE [LARGE SCALE GENOMIC DNA]</scope>
    <source>
        <strain evidence="1 2">01-B526</strain>
    </source>
</reference>
<comment type="caution">
    <text evidence="1">The sequence shown here is derived from an EMBL/GenBank/DDBJ whole genome shotgun (WGS) entry which is preliminary data.</text>
</comment>
<accession>A0ABN0DXQ6</accession>